<protein>
    <submittedName>
        <fullName evidence="4">Exo 5'-3' exonuclease (Including N-terminal domain of PolI)</fullName>
    </submittedName>
</protein>
<dbReference type="GO" id="GO:0008409">
    <property type="term" value="F:5'-3' exonuclease activity"/>
    <property type="evidence" value="ECO:0007669"/>
    <property type="project" value="InterPro"/>
</dbReference>
<dbReference type="GO" id="GO:0033567">
    <property type="term" value="P:DNA replication, Okazaki fragment processing"/>
    <property type="evidence" value="ECO:0007669"/>
    <property type="project" value="InterPro"/>
</dbReference>
<sequence>MTYILVDTANTFFRARHVVQGAADIKLGMAFHITLNSIKKAWHDFGGTHVVFCLEGRSWRKDFYAPYKANRTEARAAHSVKEAEEEKIFWEAFDEFKTFVTEKTNCTVLQHPQLEADDLIAGFIQAHPLEKHVIISTDGDFAQLVSPNVSQYNGVGDLHITHEGIFDAKGKPVKDKKTGEPKPAQDPEWMLFEKCMRGDTSDNVFSAYPGVRTKGSKNKVGLQEAFADRNAKGFNWNNLMLQRWVDHNGVEHRVLDDYQRNVKLCDLTAQPEEIRALINETIDTYAVPKDITQVGIRMLKFCNSYDMKKIADNIQQYAEPFQARYPASSVTLRKLTKEN</sequence>
<dbReference type="EMBL" id="LR796187">
    <property type="protein sequence ID" value="CAB4125936.1"/>
    <property type="molecule type" value="Genomic_DNA"/>
</dbReference>
<feature type="domain" description="5'-3' exonuclease" evidence="3">
    <location>
        <begin position="2"/>
        <end position="242"/>
    </location>
</feature>
<dbReference type="InterPro" id="IPR002421">
    <property type="entry name" value="5-3_exonuclease"/>
</dbReference>
<dbReference type="SUPFAM" id="SSF88723">
    <property type="entry name" value="PIN domain-like"/>
    <property type="match status" value="1"/>
</dbReference>
<evidence type="ECO:0000256" key="1">
    <source>
        <dbReference type="ARBA" id="ARBA00022722"/>
    </source>
</evidence>
<dbReference type="InterPro" id="IPR038969">
    <property type="entry name" value="FEN"/>
</dbReference>
<evidence type="ECO:0000256" key="2">
    <source>
        <dbReference type="ARBA" id="ARBA00022801"/>
    </source>
</evidence>
<dbReference type="SMART" id="SM00475">
    <property type="entry name" value="53EXOc"/>
    <property type="match status" value="1"/>
</dbReference>
<dbReference type="PANTHER" id="PTHR42646:SF2">
    <property type="entry name" value="5'-3' EXONUCLEASE FAMILY PROTEIN"/>
    <property type="match status" value="1"/>
</dbReference>
<dbReference type="InterPro" id="IPR020046">
    <property type="entry name" value="5-3_exonucl_a-hlix_arch_N"/>
</dbReference>
<dbReference type="Gene3D" id="3.40.50.1010">
    <property type="entry name" value="5'-nuclease"/>
    <property type="match status" value="1"/>
</dbReference>
<keyword evidence="4" id="KW-0269">Exonuclease</keyword>
<keyword evidence="1" id="KW-0540">Nuclease</keyword>
<gene>
    <name evidence="5" type="ORF">UFOVP181_302</name>
    <name evidence="4" type="ORF">UFOVP57_337</name>
</gene>
<dbReference type="GO" id="GO:0017108">
    <property type="term" value="F:5'-flap endonuclease activity"/>
    <property type="evidence" value="ECO:0007669"/>
    <property type="project" value="InterPro"/>
</dbReference>
<name>A0A6J5KY46_9CAUD</name>
<keyword evidence="2" id="KW-0378">Hydrolase</keyword>
<dbReference type="GO" id="GO:0003677">
    <property type="term" value="F:DNA binding"/>
    <property type="evidence" value="ECO:0007669"/>
    <property type="project" value="InterPro"/>
</dbReference>
<dbReference type="Pfam" id="PF02739">
    <property type="entry name" value="5_3_exonuc_N"/>
    <property type="match status" value="1"/>
</dbReference>
<evidence type="ECO:0000313" key="5">
    <source>
        <dbReference type="EMBL" id="CAB5209063.1"/>
    </source>
</evidence>
<evidence type="ECO:0000313" key="4">
    <source>
        <dbReference type="EMBL" id="CAB4125936.1"/>
    </source>
</evidence>
<dbReference type="PANTHER" id="PTHR42646">
    <property type="entry name" value="FLAP ENDONUCLEASE XNI"/>
    <property type="match status" value="1"/>
</dbReference>
<accession>A0A6J5KY46</accession>
<evidence type="ECO:0000259" key="3">
    <source>
        <dbReference type="SMART" id="SM00475"/>
    </source>
</evidence>
<dbReference type="Gene3D" id="1.10.150.20">
    <property type="entry name" value="5' to 3' exonuclease, C-terminal subdomain"/>
    <property type="match status" value="1"/>
</dbReference>
<reference evidence="4" key="1">
    <citation type="submission" date="2020-04" db="EMBL/GenBank/DDBJ databases">
        <authorList>
            <person name="Chiriac C."/>
            <person name="Salcher M."/>
            <person name="Ghai R."/>
            <person name="Kavagutti S V."/>
        </authorList>
    </citation>
    <scope>NUCLEOTIDE SEQUENCE</scope>
</reference>
<proteinExistence type="predicted"/>
<dbReference type="EMBL" id="LR798231">
    <property type="protein sequence ID" value="CAB5209063.1"/>
    <property type="molecule type" value="Genomic_DNA"/>
</dbReference>
<organism evidence="4">
    <name type="scientific">uncultured Caudovirales phage</name>
    <dbReference type="NCBI Taxonomy" id="2100421"/>
    <lineage>
        <taxon>Viruses</taxon>
        <taxon>Duplodnaviria</taxon>
        <taxon>Heunggongvirae</taxon>
        <taxon>Uroviricota</taxon>
        <taxon>Caudoviricetes</taxon>
        <taxon>Peduoviridae</taxon>
        <taxon>Maltschvirus</taxon>
        <taxon>Maltschvirus maltsch</taxon>
    </lineage>
</organism>
<dbReference type="InterPro" id="IPR029060">
    <property type="entry name" value="PIN-like_dom_sf"/>
</dbReference>